<keyword evidence="7" id="KW-0269">Exonuclease</keyword>
<evidence type="ECO:0000256" key="15">
    <source>
        <dbReference type="PROSITE-ProRule" id="PRU00560"/>
    </source>
</evidence>
<dbReference type="Pfam" id="PF13361">
    <property type="entry name" value="UvrD_C"/>
    <property type="match status" value="1"/>
</dbReference>
<dbReference type="PANTHER" id="PTHR11070">
    <property type="entry name" value="UVRD / RECB / PCRA DNA HELICASE FAMILY MEMBER"/>
    <property type="match status" value="1"/>
</dbReference>
<dbReference type="InterPro" id="IPR000212">
    <property type="entry name" value="DNA_helicase_UvrD/REP"/>
</dbReference>
<comment type="catalytic activity">
    <reaction evidence="12">
        <text>Couples ATP hydrolysis with the unwinding of duplex DNA by translocating in the 3'-5' direction.</text>
        <dbReference type="EC" id="5.6.2.4"/>
    </reaction>
</comment>
<dbReference type="GO" id="GO:0033202">
    <property type="term" value="C:DNA helicase complex"/>
    <property type="evidence" value="ECO:0007669"/>
    <property type="project" value="TreeGrafter"/>
</dbReference>
<dbReference type="EC" id="5.6.2.4" evidence="13"/>
<dbReference type="InterPro" id="IPR011335">
    <property type="entry name" value="Restrct_endonuc-II-like"/>
</dbReference>
<keyword evidence="9" id="KW-0238">DNA-binding</keyword>
<evidence type="ECO:0000256" key="13">
    <source>
        <dbReference type="ARBA" id="ARBA00034808"/>
    </source>
</evidence>
<dbReference type="GO" id="GO:0003677">
    <property type="term" value="F:DNA binding"/>
    <property type="evidence" value="ECO:0007669"/>
    <property type="project" value="UniProtKB-KW"/>
</dbReference>
<feature type="domain" description="UvrD-like helicase ATP-binding" evidence="17">
    <location>
        <begin position="4"/>
        <end position="440"/>
    </location>
</feature>
<dbReference type="EMBL" id="PPEK01000015">
    <property type="protein sequence ID" value="PNV66975.1"/>
    <property type="molecule type" value="Genomic_DNA"/>
</dbReference>
<keyword evidence="4" id="KW-0227">DNA damage</keyword>
<dbReference type="GO" id="GO:0000725">
    <property type="term" value="P:recombinational repair"/>
    <property type="evidence" value="ECO:0007669"/>
    <property type="project" value="TreeGrafter"/>
</dbReference>
<dbReference type="InterPro" id="IPR014017">
    <property type="entry name" value="DNA_helicase_UvrD-like_C"/>
</dbReference>
<feature type="region of interest" description="Disordered" evidence="16">
    <location>
        <begin position="975"/>
        <end position="995"/>
    </location>
</feature>
<protein>
    <recommendedName>
        <fullName evidence="13">DNA 3'-5' helicase</fullName>
        <ecNumber evidence="13">5.6.2.4</ecNumber>
    </recommendedName>
</protein>
<evidence type="ECO:0000256" key="6">
    <source>
        <dbReference type="ARBA" id="ARBA00022806"/>
    </source>
</evidence>
<evidence type="ECO:0000256" key="9">
    <source>
        <dbReference type="ARBA" id="ARBA00023125"/>
    </source>
</evidence>
<keyword evidence="10" id="KW-0234">DNA repair</keyword>
<proteinExistence type="inferred from homology"/>
<evidence type="ECO:0000256" key="14">
    <source>
        <dbReference type="ARBA" id="ARBA00048988"/>
    </source>
</evidence>
<evidence type="ECO:0000256" key="3">
    <source>
        <dbReference type="ARBA" id="ARBA00022741"/>
    </source>
</evidence>
<dbReference type="Gene3D" id="1.10.486.10">
    <property type="entry name" value="PCRA, domain 4"/>
    <property type="match status" value="1"/>
</dbReference>
<evidence type="ECO:0000256" key="2">
    <source>
        <dbReference type="ARBA" id="ARBA00022722"/>
    </source>
</evidence>
<feature type="region of interest" description="Disordered" evidence="16">
    <location>
        <begin position="916"/>
        <end position="936"/>
    </location>
</feature>
<gene>
    <name evidence="19" type="ORF">C2L71_10595</name>
</gene>
<name>A0A2K2U9G7_9ACTN</name>
<dbReference type="SUPFAM" id="SSF52980">
    <property type="entry name" value="Restriction endonuclease-like"/>
    <property type="match status" value="1"/>
</dbReference>
<reference evidence="20" key="1">
    <citation type="submission" date="2018-01" db="EMBL/GenBank/DDBJ databases">
        <title>Rubneribacter badeniensis gen. nov., sp. nov., and Colonibacter rubneri, gen. nov., sp. nov., WGS of new members of the Eggerthellaceae.</title>
        <authorList>
            <person name="Danylec N."/>
            <person name="Stoll D.A."/>
            <person name="Doetsch A."/>
            <person name="Kulling S.E."/>
            <person name="Huch M."/>
        </authorList>
    </citation>
    <scope>NUCLEOTIDE SEQUENCE [LARGE SCALE GENOMIC DNA]</scope>
    <source>
        <strain evidence="20">ResAG-96</strain>
    </source>
</reference>
<keyword evidence="11" id="KW-0413">Isomerase</keyword>
<keyword evidence="5 15" id="KW-0378">Hydrolase</keyword>
<feature type="binding site" evidence="15">
    <location>
        <begin position="25"/>
        <end position="32"/>
    </location>
    <ligand>
        <name>ATP</name>
        <dbReference type="ChEBI" id="CHEBI:30616"/>
    </ligand>
</feature>
<evidence type="ECO:0000256" key="4">
    <source>
        <dbReference type="ARBA" id="ARBA00022763"/>
    </source>
</evidence>
<evidence type="ECO:0000259" key="18">
    <source>
        <dbReference type="PROSITE" id="PS51217"/>
    </source>
</evidence>
<dbReference type="GO" id="GO:0005829">
    <property type="term" value="C:cytosol"/>
    <property type="evidence" value="ECO:0007669"/>
    <property type="project" value="TreeGrafter"/>
</dbReference>
<dbReference type="GO" id="GO:0005524">
    <property type="term" value="F:ATP binding"/>
    <property type="evidence" value="ECO:0007669"/>
    <property type="project" value="UniProtKB-UniRule"/>
</dbReference>
<feature type="domain" description="UvrD-like helicase C-terminal" evidence="18">
    <location>
        <begin position="452"/>
        <end position="743"/>
    </location>
</feature>
<keyword evidence="3 15" id="KW-0547">Nucleotide-binding</keyword>
<accession>A0A2K2U9G7</accession>
<keyword evidence="6 15" id="KW-0347">Helicase</keyword>
<evidence type="ECO:0000259" key="17">
    <source>
        <dbReference type="PROSITE" id="PS51198"/>
    </source>
</evidence>
<dbReference type="PANTHER" id="PTHR11070:SF2">
    <property type="entry name" value="ATP-DEPENDENT DNA HELICASE SRS2"/>
    <property type="match status" value="1"/>
</dbReference>
<dbReference type="OrthoDB" id="9810135at2"/>
<dbReference type="InterPro" id="IPR014016">
    <property type="entry name" value="UvrD-like_ATP-bd"/>
</dbReference>
<evidence type="ECO:0000313" key="19">
    <source>
        <dbReference type="EMBL" id="PNV66975.1"/>
    </source>
</evidence>
<evidence type="ECO:0000256" key="12">
    <source>
        <dbReference type="ARBA" id="ARBA00034617"/>
    </source>
</evidence>
<evidence type="ECO:0000256" key="16">
    <source>
        <dbReference type="SAM" id="MobiDB-lite"/>
    </source>
</evidence>
<dbReference type="PROSITE" id="PS51217">
    <property type="entry name" value="UVRD_HELICASE_CTER"/>
    <property type="match status" value="1"/>
</dbReference>
<dbReference type="AlphaFoldDB" id="A0A2K2U9G7"/>
<dbReference type="GO" id="GO:0004527">
    <property type="term" value="F:exonuclease activity"/>
    <property type="evidence" value="ECO:0007669"/>
    <property type="project" value="UniProtKB-KW"/>
</dbReference>
<dbReference type="Gene3D" id="3.40.50.300">
    <property type="entry name" value="P-loop containing nucleotide triphosphate hydrolases"/>
    <property type="match status" value="4"/>
</dbReference>
<dbReference type="InterPro" id="IPR027417">
    <property type="entry name" value="P-loop_NTPase"/>
</dbReference>
<dbReference type="GO" id="GO:0043138">
    <property type="term" value="F:3'-5' DNA helicase activity"/>
    <property type="evidence" value="ECO:0007669"/>
    <property type="project" value="UniProtKB-EC"/>
</dbReference>
<dbReference type="CDD" id="cd17932">
    <property type="entry name" value="DEXQc_UvrD"/>
    <property type="match status" value="1"/>
</dbReference>
<dbReference type="InterPro" id="IPR013986">
    <property type="entry name" value="DExx_box_DNA_helicase_dom_sf"/>
</dbReference>
<dbReference type="InterPro" id="IPR038726">
    <property type="entry name" value="PDDEXK_AddAB-type"/>
</dbReference>
<dbReference type="Pfam" id="PF12705">
    <property type="entry name" value="PDDEXK_1"/>
    <property type="match status" value="1"/>
</dbReference>
<dbReference type="Proteomes" id="UP000236197">
    <property type="component" value="Unassembled WGS sequence"/>
</dbReference>
<comment type="catalytic activity">
    <reaction evidence="14">
        <text>ATP + H2O = ADP + phosphate + H(+)</text>
        <dbReference type="Rhea" id="RHEA:13065"/>
        <dbReference type="ChEBI" id="CHEBI:15377"/>
        <dbReference type="ChEBI" id="CHEBI:15378"/>
        <dbReference type="ChEBI" id="CHEBI:30616"/>
        <dbReference type="ChEBI" id="CHEBI:43474"/>
        <dbReference type="ChEBI" id="CHEBI:456216"/>
        <dbReference type="EC" id="5.6.2.4"/>
    </reaction>
</comment>
<keyword evidence="8 15" id="KW-0067">ATP-binding</keyword>
<dbReference type="InterPro" id="IPR011604">
    <property type="entry name" value="PDDEXK-like_dom_sf"/>
</dbReference>
<comment type="similarity">
    <text evidence="1">Belongs to the helicase family. UvrD subfamily.</text>
</comment>
<keyword evidence="2" id="KW-0540">Nuclease</keyword>
<evidence type="ECO:0000256" key="11">
    <source>
        <dbReference type="ARBA" id="ARBA00023235"/>
    </source>
</evidence>
<evidence type="ECO:0000256" key="7">
    <source>
        <dbReference type="ARBA" id="ARBA00022839"/>
    </source>
</evidence>
<evidence type="ECO:0000256" key="5">
    <source>
        <dbReference type="ARBA" id="ARBA00022801"/>
    </source>
</evidence>
<dbReference type="SUPFAM" id="SSF52540">
    <property type="entry name" value="P-loop containing nucleoside triphosphate hydrolases"/>
    <property type="match status" value="1"/>
</dbReference>
<dbReference type="Pfam" id="PF00580">
    <property type="entry name" value="UvrD-helicase"/>
    <property type="match status" value="1"/>
</dbReference>
<sequence length="1186" mass="126935">MNLNACTPEQRDIVSCVDRPLLVSAGAGSGKTFTLTQRIAYALTAESGPAVSSIDEVLAITFTEKAAAEIKARVKRALRAEGGRLAEEALKVDGAWISTIHGMCARILRAHALDLGIDPAFGILGEAERADLVAAAIDEALGQDDDLAPRGFGEALFAEFAARSTGPRASSVAGMLNELLSKAANLRGGLDAVDFGPAPERPSALARKLLLAYEDATAAIAQAKPSAASQKAALAAGEAVCALAAFIDEHGGAEGREASPADWRAFARTLDRCAFLPATFGGAEVKAGVRACQGMHGHAAQQTALALALPAAEELMELARRVARSYEDAKRALCKLDNDDLLIKTFEAFEARPDIARRYERRFKLVMVDEFQDTSQLQIDMIARLAGEGCAHLCTVGDAQQSIYRFRGADVNVYDEHKRAMREPEAGARYVELSKNFRSHRDVLSFVDRVFEQPHVFGKAFMSLDPHEERPSSWQGSVPRIDVVLASLPSGKNTGVHTGDAKRASARELARRFAALRADGHAPGDMVVLLGAMTRADLYADALRSEGFECVIAGGSLFSSVPEVRVVGRLLQAVANPANTAALFEVLTSDMVRLSADDFLELSTEEDPESGRARRRDLDRGFARLAEKTNELPPRLAHAVRLITDARREARTLPASKVAMNAIVRSGWMARLEGEGACGLATAANVLKAVRMVESMERERHLGFASAAQAFARELEAAKEAPGALSGADGSVVKIMTVHASKGLEFPIVGLAEFAGTGRESRLVVETCGSLARASLGPGRSLEALPGLAKAAKKYEEACKARKEMDAHDAAAAARFVEGDAAASCSTAAYREALKERAAREELAEARRKLYVGLTRASEALVVVMDAKEPAQGGAYPELVDDVRGALFGDGDFPEDVCDVDFGGTEPARFERVRVEPEGEEGVDDGSAAQTAPAESTRFTVPALPMPAPACEPGRAGREHVFSYSSIAPDPASGPLVSDGAHRATPSPDDACGMQDRKPEGDRAVALGNAFHRAAQFAVETGRLPGAARIVALSRAFGLSSDQCSRLERACARWFASRTFAEVLSWPHRRAEAPFFVRVDEALMEGEIDLLCTRPDDSSALVVDYKTGGGEDETPAQIKGKHLLQAQCYAYALLSQGFSSVDLRFERVEHDNGEGGLQEARYRFHADDVGKLEDCIRAARALRCNL</sequence>
<evidence type="ECO:0000313" key="20">
    <source>
        <dbReference type="Proteomes" id="UP000236197"/>
    </source>
</evidence>
<keyword evidence="20" id="KW-1185">Reference proteome</keyword>
<evidence type="ECO:0000256" key="8">
    <source>
        <dbReference type="ARBA" id="ARBA00022840"/>
    </source>
</evidence>
<evidence type="ECO:0000256" key="10">
    <source>
        <dbReference type="ARBA" id="ARBA00023204"/>
    </source>
</evidence>
<organism evidence="19 20">
    <name type="scientific">Enteroscipio rubneri</name>
    <dbReference type="NCBI Taxonomy" id="2070686"/>
    <lineage>
        <taxon>Bacteria</taxon>
        <taxon>Bacillati</taxon>
        <taxon>Actinomycetota</taxon>
        <taxon>Coriobacteriia</taxon>
        <taxon>Eggerthellales</taxon>
        <taxon>Eggerthellaceae</taxon>
        <taxon>Enteroscipio</taxon>
    </lineage>
</organism>
<evidence type="ECO:0000256" key="1">
    <source>
        <dbReference type="ARBA" id="ARBA00009922"/>
    </source>
</evidence>
<dbReference type="RefSeq" id="WP_103265726.1">
    <property type="nucleotide sequence ID" value="NZ_CABMLE010000015.1"/>
</dbReference>
<dbReference type="Gene3D" id="1.10.10.160">
    <property type="match status" value="1"/>
</dbReference>
<dbReference type="Gene3D" id="3.90.320.10">
    <property type="match status" value="1"/>
</dbReference>
<dbReference type="PROSITE" id="PS51198">
    <property type="entry name" value="UVRD_HELICASE_ATP_BIND"/>
    <property type="match status" value="1"/>
</dbReference>
<comment type="caution">
    <text evidence="19">The sequence shown here is derived from an EMBL/GenBank/DDBJ whole genome shotgun (WGS) entry which is preliminary data.</text>
</comment>